<comment type="caution">
    <text evidence="4">The sequence shown here is derived from an EMBL/GenBank/DDBJ whole genome shotgun (WGS) entry which is preliminary data.</text>
</comment>
<dbReference type="PANTHER" id="PTHR44591">
    <property type="entry name" value="STRESS RESPONSE REGULATOR PROTEIN 1"/>
    <property type="match status" value="1"/>
</dbReference>
<dbReference type="Gene3D" id="3.40.50.2300">
    <property type="match status" value="1"/>
</dbReference>
<dbReference type="InterPro" id="IPR011006">
    <property type="entry name" value="CheY-like_superfamily"/>
</dbReference>
<evidence type="ECO:0000259" key="3">
    <source>
        <dbReference type="PROSITE" id="PS50110"/>
    </source>
</evidence>
<dbReference type="InterPro" id="IPR001789">
    <property type="entry name" value="Sig_transdc_resp-reg_receiver"/>
</dbReference>
<feature type="domain" description="Response regulatory" evidence="3">
    <location>
        <begin position="6"/>
        <end position="119"/>
    </location>
</feature>
<name>A0ABU3PTB9_9ACTN</name>
<evidence type="ECO:0000256" key="2">
    <source>
        <dbReference type="PROSITE-ProRule" id="PRU00169"/>
    </source>
</evidence>
<proteinExistence type="predicted"/>
<dbReference type="Pfam" id="PF00072">
    <property type="entry name" value="Response_reg"/>
    <property type="match status" value="1"/>
</dbReference>
<accession>A0ABU3PTB9</accession>
<reference evidence="4 5" key="1">
    <citation type="submission" date="2023-08" db="EMBL/GenBank/DDBJ databases">
        <title>Nocardioides seae sp. nov., a bacterium isolated from a soil.</title>
        <authorList>
            <person name="Wang X."/>
        </authorList>
    </citation>
    <scope>NUCLEOTIDE SEQUENCE [LARGE SCALE GENOMIC DNA]</scope>
    <source>
        <strain evidence="4 5">YZH12</strain>
    </source>
</reference>
<dbReference type="SMART" id="SM00448">
    <property type="entry name" value="REC"/>
    <property type="match status" value="1"/>
</dbReference>
<sequence length="127" mass="13983">MGERGRVLVVDDDPDIRELVVLVLGQLGVDVEQAASGTAALETARRWPPDLVTLDLGLPDIDGIETCRRLREFSQAYVLVLTAREERADREVVIASGADEFMGKPFTPRELRTAVRAVLVERGLIEA</sequence>
<evidence type="ECO:0000256" key="1">
    <source>
        <dbReference type="ARBA" id="ARBA00022553"/>
    </source>
</evidence>
<dbReference type="InterPro" id="IPR050595">
    <property type="entry name" value="Bact_response_regulator"/>
</dbReference>
<keyword evidence="1 2" id="KW-0597">Phosphoprotein</keyword>
<dbReference type="SUPFAM" id="SSF52172">
    <property type="entry name" value="CheY-like"/>
    <property type="match status" value="1"/>
</dbReference>
<evidence type="ECO:0000313" key="5">
    <source>
        <dbReference type="Proteomes" id="UP001268542"/>
    </source>
</evidence>
<dbReference type="PROSITE" id="PS50110">
    <property type="entry name" value="RESPONSE_REGULATORY"/>
    <property type="match status" value="1"/>
</dbReference>
<dbReference type="Proteomes" id="UP001268542">
    <property type="component" value="Unassembled WGS sequence"/>
</dbReference>
<protein>
    <submittedName>
        <fullName evidence="4">Response regulator</fullName>
    </submittedName>
</protein>
<dbReference type="EMBL" id="JAVYII010000002">
    <property type="protein sequence ID" value="MDT9592473.1"/>
    <property type="molecule type" value="Genomic_DNA"/>
</dbReference>
<evidence type="ECO:0000313" key="4">
    <source>
        <dbReference type="EMBL" id="MDT9592473.1"/>
    </source>
</evidence>
<dbReference type="PANTHER" id="PTHR44591:SF3">
    <property type="entry name" value="RESPONSE REGULATORY DOMAIN-CONTAINING PROTEIN"/>
    <property type="match status" value="1"/>
</dbReference>
<dbReference type="CDD" id="cd17574">
    <property type="entry name" value="REC_OmpR"/>
    <property type="match status" value="1"/>
</dbReference>
<organism evidence="4 5">
    <name type="scientific">Nocardioides imazamoxiresistens</name>
    <dbReference type="NCBI Taxonomy" id="3231893"/>
    <lineage>
        <taxon>Bacteria</taxon>
        <taxon>Bacillati</taxon>
        <taxon>Actinomycetota</taxon>
        <taxon>Actinomycetes</taxon>
        <taxon>Propionibacteriales</taxon>
        <taxon>Nocardioidaceae</taxon>
        <taxon>Nocardioides</taxon>
    </lineage>
</organism>
<dbReference type="RefSeq" id="WP_315731901.1">
    <property type="nucleotide sequence ID" value="NZ_JAVYII010000002.1"/>
</dbReference>
<keyword evidence="5" id="KW-1185">Reference proteome</keyword>
<gene>
    <name evidence="4" type="ORF">RDV89_05305</name>
</gene>
<feature type="modified residue" description="4-aspartylphosphate" evidence="2">
    <location>
        <position position="55"/>
    </location>
</feature>